<dbReference type="KEGG" id="nta:107798452"/>
<evidence type="ECO:0000313" key="1">
    <source>
        <dbReference type="RefSeq" id="XP_016476941.1"/>
    </source>
</evidence>
<dbReference type="AlphaFoldDB" id="A0A1S4AJW6"/>
<name>A0A1S4AJW6_TOBAC</name>
<dbReference type="OrthoDB" id="1228163at2759"/>
<dbReference type="PaxDb" id="4097-A0A1S4AJW6"/>
<reference evidence="1" key="1">
    <citation type="submission" date="2025-08" db="UniProtKB">
        <authorList>
            <consortium name="RefSeq"/>
        </authorList>
    </citation>
    <scope>IDENTIFICATION</scope>
</reference>
<dbReference type="RefSeq" id="XP_016476941.1">
    <property type="nucleotide sequence ID" value="XM_016621455.1"/>
</dbReference>
<sequence length="130" mass="15321">MGGRNNKGKAILNDPKYAPQHKFLQEYIVETKDIDQHTKREKDIDERGDNLYKQIGEHGRIVVDTEKTAQDLKNFLQKRFNENNPWRGTVCTKYADPRDSAATHKLDKRIYELEKIYGEYITFKYSSVRP</sequence>
<organism evidence="1">
    <name type="scientific">Nicotiana tabacum</name>
    <name type="common">Common tobacco</name>
    <dbReference type="NCBI Taxonomy" id="4097"/>
    <lineage>
        <taxon>Eukaryota</taxon>
        <taxon>Viridiplantae</taxon>
        <taxon>Streptophyta</taxon>
        <taxon>Embryophyta</taxon>
        <taxon>Tracheophyta</taxon>
        <taxon>Spermatophyta</taxon>
        <taxon>Magnoliopsida</taxon>
        <taxon>eudicotyledons</taxon>
        <taxon>Gunneridae</taxon>
        <taxon>Pentapetalae</taxon>
        <taxon>asterids</taxon>
        <taxon>lamiids</taxon>
        <taxon>Solanales</taxon>
        <taxon>Solanaceae</taxon>
        <taxon>Nicotianoideae</taxon>
        <taxon>Nicotianeae</taxon>
        <taxon>Nicotiana</taxon>
    </lineage>
</organism>
<proteinExistence type="predicted"/>
<accession>A0A1S4AJW6</accession>
<gene>
    <name evidence="1" type="primary">LOC107798452</name>
</gene>
<protein>
    <submittedName>
        <fullName evidence="1">Uncharacterized protein</fullName>
    </submittedName>
</protein>